<reference evidence="2" key="1">
    <citation type="journal article" date="2019" name="Int. J. Syst. Evol. Microbiol.">
        <title>The Global Catalogue of Microorganisms (GCM) 10K type strain sequencing project: providing services to taxonomists for standard genome sequencing and annotation.</title>
        <authorList>
            <consortium name="The Broad Institute Genomics Platform"/>
            <consortium name="The Broad Institute Genome Sequencing Center for Infectious Disease"/>
            <person name="Wu L."/>
            <person name="Ma J."/>
        </authorList>
    </citation>
    <scope>NUCLEOTIDE SEQUENCE [LARGE SCALE GENOMIC DNA]</scope>
    <source>
        <strain evidence="2">KCTC 42986</strain>
    </source>
</reference>
<keyword evidence="2" id="KW-1185">Reference proteome</keyword>
<dbReference type="InterPro" id="IPR036237">
    <property type="entry name" value="Xyl_isomerase-like_sf"/>
</dbReference>
<evidence type="ECO:0000313" key="2">
    <source>
        <dbReference type="Proteomes" id="UP001595530"/>
    </source>
</evidence>
<name>A0ABV7F679_9BURK</name>
<proteinExistence type="predicted"/>
<protein>
    <submittedName>
        <fullName evidence="1">Xylose isomerase</fullName>
    </submittedName>
</protein>
<organism evidence="1 2">
    <name type="scientific">Undibacterium arcticum</name>
    <dbReference type="NCBI Taxonomy" id="1762892"/>
    <lineage>
        <taxon>Bacteria</taxon>
        <taxon>Pseudomonadati</taxon>
        <taxon>Pseudomonadota</taxon>
        <taxon>Betaproteobacteria</taxon>
        <taxon>Burkholderiales</taxon>
        <taxon>Oxalobacteraceae</taxon>
        <taxon>Undibacterium</taxon>
    </lineage>
</organism>
<sequence>MHKLLLGCNGRGAQHIPGAPPSIDEQFRMVKASGVFDFFDRLPQPGEELEYLRASEKHELPMLTGLWTYTAGRDEALLLANLRLTRDSGGECHNIMLFHDHADGHALSDAEVVAFYRLAYEEAVRLGIDITFEVHIYMWSEDLRRVLPVAQQVRAAGMPFNFLLDHSHVLIKLENPDEQDLCGIREDVEAGRLILDPFESGNIVDAWIAENMTLWHAVRPVAPNGPRNAWAQHPDGRPGRACQYPFLRPRPGEWHSDWFAYKLEPSKEVVRKVLRAHLQNQNSRLRYLTTEIIDLPDYGDGARYSLFEHSVALALWIRETEAQLRADLAASLPAESLAA</sequence>
<dbReference type="GO" id="GO:0016853">
    <property type="term" value="F:isomerase activity"/>
    <property type="evidence" value="ECO:0007669"/>
    <property type="project" value="UniProtKB-KW"/>
</dbReference>
<dbReference type="Proteomes" id="UP001595530">
    <property type="component" value="Unassembled WGS sequence"/>
</dbReference>
<dbReference type="RefSeq" id="WP_390331815.1">
    <property type="nucleotide sequence ID" value="NZ_JBHRTP010000040.1"/>
</dbReference>
<comment type="caution">
    <text evidence="1">The sequence shown here is derived from an EMBL/GenBank/DDBJ whole genome shotgun (WGS) entry which is preliminary data.</text>
</comment>
<accession>A0ABV7F679</accession>
<keyword evidence="1" id="KW-0413">Isomerase</keyword>
<evidence type="ECO:0000313" key="1">
    <source>
        <dbReference type="EMBL" id="MFC3109050.1"/>
    </source>
</evidence>
<gene>
    <name evidence="1" type="ORF">ACFOFO_13960</name>
</gene>
<dbReference type="SUPFAM" id="SSF51658">
    <property type="entry name" value="Xylose isomerase-like"/>
    <property type="match status" value="1"/>
</dbReference>
<dbReference type="EMBL" id="JBHRTP010000040">
    <property type="protein sequence ID" value="MFC3109050.1"/>
    <property type="molecule type" value="Genomic_DNA"/>
</dbReference>